<dbReference type="EMBL" id="QXED01000005">
    <property type="protein sequence ID" value="RIV21350.1"/>
    <property type="molecule type" value="Genomic_DNA"/>
</dbReference>
<comment type="caution">
    <text evidence="2">The sequence shown here is derived from an EMBL/GenBank/DDBJ whole genome shotgun (WGS) entry which is preliminary data.</text>
</comment>
<feature type="region of interest" description="Disordered" evidence="1">
    <location>
        <begin position="667"/>
        <end position="690"/>
    </location>
</feature>
<evidence type="ECO:0000256" key="1">
    <source>
        <dbReference type="SAM" id="MobiDB-lite"/>
    </source>
</evidence>
<organism evidence="2 3">
    <name type="scientific">Fibrisoma montanum</name>
    <dbReference type="NCBI Taxonomy" id="2305895"/>
    <lineage>
        <taxon>Bacteria</taxon>
        <taxon>Pseudomonadati</taxon>
        <taxon>Bacteroidota</taxon>
        <taxon>Cytophagia</taxon>
        <taxon>Cytophagales</taxon>
        <taxon>Spirosomataceae</taxon>
        <taxon>Fibrisoma</taxon>
    </lineage>
</organism>
<keyword evidence="3" id="KW-1185">Reference proteome</keyword>
<dbReference type="InterPro" id="IPR012337">
    <property type="entry name" value="RNaseH-like_sf"/>
</dbReference>
<sequence length="706" mass="81661">MKKVADIWYCSFNEVVNCCGIKEVTVKMGCLRGSSYWQTIPDPDDRRRRLIRYDTLAVKYRRMVESALCGGLTPDVWFSEARRKVLSERSLPELLEIALQTDWRRYVGLYKITDRNERSTEKRVRSLAMAAAVIETLGNYIQDHDIDPRSYVPYREALAWLGDHWVYYSAYKDVPTNEVRLKEKVNQRFVDRLPIQEVVKLPRQGNRSREQFANDPELMAWIAMARSQGTNDPNAYIIRKISEVCRIVGREVPSNSWFSQVLASPKMKQLTANGRFGAGTKYAGRYTHSITMARAMYAGDCWMMDATRVNMVEHQTQEKGKQAFLFVIAIRDAYSGDIVGCHFDTKEDRWGYTNALKMAVKVTGYLPHTLVYDRFPGHISDEMQSILGSMEAKGVQLVCTHKATGKALLERWFDTLQTVFFSQSRYYYGQGIMSTRPYAHRSPDYLVKLRKEARNEGWDFDKAWQEAWRRIEEYRQTPVSYYSRKHAKLDLSPSTLHEQSEKPNVIRVEVWEQASLFWMTKILDIRRNRIEQEVHGVRYEYLIYDTQIMYRYSRVAVRYEESDPSKVMLFAVGADDRVSDFFIAELTHAKPIPMYGPDADPGRLAGRQAKIDKFEQQKRADLEELTSGATVDPEYLLTLGGRVSKDEYESVATAVIYEQMGVSIQADAQTPAKQKRTKPAPPILPDADEVFDPKDFVNQSFFNNNP</sequence>
<reference evidence="2 3" key="1">
    <citation type="submission" date="2018-08" db="EMBL/GenBank/DDBJ databases">
        <title>Fibrisoma montanum sp. nov., isolated from Danxia mountain soil.</title>
        <authorList>
            <person name="Huang Y."/>
        </authorList>
    </citation>
    <scope>NUCLEOTIDE SEQUENCE [LARGE SCALE GENOMIC DNA]</scope>
    <source>
        <strain evidence="2 3">HYT19</strain>
    </source>
</reference>
<dbReference type="RefSeq" id="WP_119669144.1">
    <property type="nucleotide sequence ID" value="NZ_QXED01000005.1"/>
</dbReference>
<dbReference type="Gene3D" id="3.30.420.10">
    <property type="entry name" value="Ribonuclease H-like superfamily/Ribonuclease H"/>
    <property type="match status" value="1"/>
</dbReference>
<dbReference type="Proteomes" id="UP000283523">
    <property type="component" value="Unassembled WGS sequence"/>
</dbReference>
<dbReference type="AlphaFoldDB" id="A0A418M610"/>
<dbReference type="InterPro" id="IPR036397">
    <property type="entry name" value="RNaseH_sf"/>
</dbReference>
<accession>A0A418M610</accession>
<proteinExistence type="predicted"/>
<dbReference type="SUPFAM" id="SSF53098">
    <property type="entry name" value="Ribonuclease H-like"/>
    <property type="match status" value="1"/>
</dbReference>
<gene>
    <name evidence="2" type="ORF">DYU11_18260</name>
</gene>
<protein>
    <submittedName>
        <fullName evidence="2">Transposase</fullName>
    </submittedName>
</protein>
<dbReference type="GO" id="GO:0003676">
    <property type="term" value="F:nucleic acid binding"/>
    <property type="evidence" value="ECO:0007669"/>
    <property type="project" value="InterPro"/>
</dbReference>
<evidence type="ECO:0000313" key="3">
    <source>
        <dbReference type="Proteomes" id="UP000283523"/>
    </source>
</evidence>
<dbReference type="OrthoDB" id="913040at2"/>
<name>A0A418M610_9BACT</name>
<evidence type="ECO:0000313" key="2">
    <source>
        <dbReference type="EMBL" id="RIV21350.1"/>
    </source>
</evidence>